<dbReference type="EMBL" id="BAABIL010000835">
    <property type="protein sequence ID" value="GAA4664979.1"/>
    <property type="molecule type" value="Genomic_DNA"/>
</dbReference>
<evidence type="ECO:0000259" key="1">
    <source>
        <dbReference type="Pfam" id="PF14020"/>
    </source>
</evidence>
<accession>A0ABP8VKH5</accession>
<keyword evidence="3" id="KW-1185">Reference proteome</keyword>
<feature type="domain" description="DUF4236" evidence="1">
    <location>
        <begin position="5"/>
        <end position="52"/>
    </location>
</feature>
<protein>
    <recommendedName>
        <fullName evidence="1">DUF4236 domain-containing protein</fullName>
    </recommendedName>
</protein>
<evidence type="ECO:0000313" key="2">
    <source>
        <dbReference type="EMBL" id="GAA4664979.1"/>
    </source>
</evidence>
<name>A0ABP8VKH5_9ACTN</name>
<proteinExistence type="predicted"/>
<gene>
    <name evidence="2" type="ORF">GCM10023225_35670</name>
</gene>
<reference evidence="3" key="1">
    <citation type="journal article" date="2019" name="Int. J. Syst. Evol. Microbiol.">
        <title>The Global Catalogue of Microorganisms (GCM) 10K type strain sequencing project: providing services to taxonomists for standard genome sequencing and annotation.</title>
        <authorList>
            <consortium name="The Broad Institute Genomics Platform"/>
            <consortium name="The Broad Institute Genome Sequencing Center for Infectious Disease"/>
            <person name="Wu L."/>
            <person name="Ma J."/>
        </authorList>
    </citation>
    <scope>NUCLEOTIDE SEQUENCE [LARGE SCALE GENOMIC DNA]</scope>
    <source>
        <strain evidence="3">JCM 18126</strain>
    </source>
</reference>
<organism evidence="2 3">
    <name type="scientific">Kineococcus glutinatus</name>
    <dbReference type="NCBI Taxonomy" id="1070872"/>
    <lineage>
        <taxon>Bacteria</taxon>
        <taxon>Bacillati</taxon>
        <taxon>Actinomycetota</taxon>
        <taxon>Actinomycetes</taxon>
        <taxon>Kineosporiales</taxon>
        <taxon>Kineosporiaceae</taxon>
        <taxon>Kineococcus</taxon>
    </lineage>
</organism>
<comment type="caution">
    <text evidence="2">The sequence shown here is derived from an EMBL/GenBank/DDBJ whole genome shotgun (WGS) entry which is preliminary data.</text>
</comment>
<dbReference type="Proteomes" id="UP001501195">
    <property type="component" value="Unassembled WGS sequence"/>
</dbReference>
<dbReference type="Pfam" id="PF14020">
    <property type="entry name" value="DUF4236"/>
    <property type="match status" value="1"/>
</dbReference>
<sequence length="59" mass="7086">MPLHLDRTLRLGPLRAHLSTRGVSWTLRVGRWSWNSRSRTQRVDLPGPLTWTGRRRRRR</sequence>
<dbReference type="InterPro" id="IPR025330">
    <property type="entry name" value="DUF4236"/>
</dbReference>
<dbReference type="RefSeq" id="WP_345714277.1">
    <property type="nucleotide sequence ID" value="NZ_BAABIL010000835.1"/>
</dbReference>
<evidence type="ECO:0000313" key="3">
    <source>
        <dbReference type="Proteomes" id="UP001501195"/>
    </source>
</evidence>